<evidence type="ECO:0000313" key="2">
    <source>
        <dbReference type="EMBL" id="WNK24224.1"/>
    </source>
</evidence>
<organism evidence="2 3">
    <name type="scientific">Providencia hangzhouensis</name>
    <dbReference type="NCBI Taxonomy" id="3031799"/>
    <lineage>
        <taxon>Bacteria</taxon>
        <taxon>Pseudomonadati</taxon>
        <taxon>Pseudomonadota</taxon>
        <taxon>Gammaproteobacteria</taxon>
        <taxon>Enterobacterales</taxon>
        <taxon>Morganellaceae</taxon>
        <taxon>Providencia</taxon>
    </lineage>
</organism>
<accession>A0ABY9Z9Z0</accession>
<proteinExistence type="predicted"/>
<gene>
    <name evidence="2" type="ORF">PZ638_20345</name>
</gene>
<dbReference type="GO" id="GO:0016757">
    <property type="term" value="F:glycosyltransferase activity"/>
    <property type="evidence" value="ECO:0007669"/>
    <property type="project" value="UniProtKB-KW"/>
</dbReference>
<dbReference type="RefSeq" id="WP_206277989.1">
    <property type="nucleotide sequence ID" value="NZ_CP135052.1"/>
</dbReference>
<keyword evidence="2" id="KW-0808">Transferase</keyword>
<protein>
    <submittedName>
        <fullName evidence="2">Glycosyltransferase family 2 protein</fullName>
        <ecNumber evidence="2">2.4.-.-</ecNumber>
    </submittedName>
</protein>
<dbReference type="Proteomes" id="UP001163184">
    <property type="component" value="Chromosome"/>
</dbReference>
<dbReference type="GeneID" id="92276862"/>
<dbReference type="PANTHER" id="PTHR22916">
    <property type="entry name" value="GLYCOSYLTRANSFERASE"/>
    <property type="match status" value="1"/>
</dbReference>
<dbReference type="EC" id="2.4.-.-" evidence="2"/>
<name>A0ABY9Z9Z0_9GAMM</name>
<dbReference type="PANTHER" id="PTHR22916:SF3">
    <property type="entry name" value="UDP-GLCNAC:BETAGAL BETA-1,3-N-ACETYLGLUCOSAMINYLTRANSFERASE-LIKE PROTEIN 1"/>
    <property type="match status" value="1"/>
</dbReference>
<evidence type="ECO:0000313" key="3">
    <source>
        <dbReference type="Proteomes" id="UP001163184"/>
    </source>
</evidence>
<dbReference type="Gene3D" id="3.90.550.10">
    <property type="entry name" value="Spore Coat Polysaccharide Biosynthesis Protein SpsA, Chain A"/>
    <property type="match status" value="1"/>
</dbReference>
<dbReference type="InterPro" id="IPR001173">
    <property type="entry name" value="Glyco_trans_2-like"/>
</dbReference>
<keyword evidence="2" id="KW-0328">Glycosyltransferase</keyword>
<dbReference type="EMBL" id="CP135052">
    <property type="protein sequence ID" value="WNK24224.1"/>
    <property type="molecule type" value="Genomic_DNA"/>
</dbReference>
<dbReference type="Pfam" id="PF00535">
    <property type="entry name" value="Glycos_transf_2"/>
    <property type="match status" value="1"/>
</dbReference>
<dbReference type="SUPFAM" id="SSF53448">
    <property type="entry name" value="Nucleotide-diphospho-sugar transferases"/>
    <property type="match status" value="1"/>
</dbReference>
<dbReference type="InterPro" id="IPR029044">
    <property type="entry name" value="Nucleotide-diphossugar_trans"/>
</dbReference>
<keyword evidence="3" id="KW-1185">Reference proteome</keyword>
<reference evidence="2" key="1">
    <citation type="journal article" date="2023" name="Microbiol. Spectr.">
        <title>Whole-genome sequencing provides insights into a novel species: Providencia hangzhouensis associated with urinary tract infections.</title>
        <authorList>
            <person name="Dong X."/>
            <person name="Yu Y."/>
            <person name="Liu J."/>
            <person name="Cao D."/>
            <person name="Xiang Y."/>
            <person name="Bi K."/>
            <person name="Yuan X."/>
            <person name="Li S."/>
            <person name="Wu T."/>
            <person name="Zhang Y."/>
        </authorList>
    </citation>
    <scope>NUCLEOTIDE SEQUENCE</scope>
    <source>
        <strain evidence="2">PR-310</strain>
    </source>
</reference>
<feature type="domain" description="Glycosyltransferase 2-like" evidence="1">
    <location>
        <begin position="4"/>
        <end position="155"/>
    </location>
</feature>
<evidence type="ECO:0000259" key="1">
    <source>
        <dbReference type="Pfam" id="PF00535"/>
    </source>
</evidence>
<sequence>MLISIVMPCYNSEKTITQSINSVIEQTYKNWELIIIDDGSTDSTLSIAKKIAANDKRIKVLSLPKNTGTPAEPRNNGLEYSNGDYIAFLDSDDLWSNNKLELQLSFMIKNDISLSCTAYTIKDTKGKIFNYYPPLFANYSDLLSNNSIGCLTAMVKKELISKTRFKKIGHEDYAFWLVLLKKTDGVYCLNELLATYNKMENSVSSNKKKLFIFFWNVYRKSEKFSIPRSFYFCIKYFINVIWFKYK</sequence>